<evidence type="ECO:0000313" key="2">
    <source>
        <dbReference type="RefSeq" id="XP_017892990.2"/>
    </source>
</evidence>
<dbReference type="GeneID" id="108632746"/>
<accession>A0AAJ7JGP6</accession>
<feature type="non-terminal residue" evidence="2">
    <location>
        <position position="1"/>
    </location>
</feature>
<reference evidence="2" key="1">
    <citation type="submission" date="2025-08" db="UniProtKB">
        <authorList>
            <consortium name="RefSeq"/>
        </authorList>
    </citation>
    <scope>IDENTIFICATION</scope>
    <source>
        <tissue evidence="2">Whole body</tissue>
    </source>
</reference>
<dbReference type="RefSeq" id="XP_017892990.2">
    <property type="nucleotide sequence ID" value="XM_018037501.2"/>
</dbReference>
<name>A0AAJ7JGP6_9HYME</name>
<sequence length="1062" mass="121721">FNASLIDRYLQSDAYRERAGGQTERSGSRITAARLGIWNPDNNYRCNHARDVPCINIVLRSNCKMHSSDYNYLQKETAPTFQDNRDMMTVEHFKTINVSRANSFTNEKCFGIKNCPNFDSSQKEIWKSCRGIQYGNRQTEDLDCSQIRHNNPSFHTIYPNQMRENIQFCSNAVKNNLLSNLGQSTAYDENITSTHKKADMNVRQFVEYPARFFKDPRKFHESKETSGLQPSLKNSLTFVNVPTLKSTLEDPVSTQLKSVIASPDPIPFNAFPRRTSITSRNEFLFTSTPRVLDTFGNSANSNNILNTVCTNKISDISKSNYERYNAKTNGNLLETKEIENTVCTNKMDTSKADHEKYKTAENGNVNAINIRTFNIKKRIHSFQDVSTLTTCSSNRKFIATDQFKHTICTSKMDDPKTDHEKHKLVEISDINVTNKCMCKINKSVDLLQDVGTLAVPDINKSSIIQSKNTVCINKMDDYKTDHKKNKREEKSINLFQETLTLSTDRNPTESRYENTVCTNKMDKVYRTRRFHHEKHRVAESYAYESNKSMNMPEDIPPLTTSDVNNNLVEKTALSKGLRNIHKTHEALQINKSLNKRAVDYCTNAICDKNKYSSEQQTERPASNAKSTYCVSTRIKKEFHAYEYENKCISTIDSALDILQSILHEVKRCRDQNATKHQLERMKCKKEDRKNERDVFNPTEILRPECMKVLKEIKKHTETLEEHLLIMSKHVKIKRKGNDKTVPVLQSYCVMPHQTKDIVTQNPEKKNMFVQEPCPDFRKLENDSDFKRNDVVPQREMGKKSENEEDIGKDENCKEIDIKPVKHKDYSKKIKNVEIQSVKSDGPLFPTFDLLNLPIATSTPIKQNQSKIEDNVCCESSYAQTVISTENLRIAQVKKITSNKLISYCIDKQNKAVNVESEEEILDEAAIVIFLVTKTINSRCLKSKYKKSKLLNFKPRCAIDPCVACVQKLTKDRLLPRRKIQIPIVFRVPSMRCKTDSESEEFDVERLTDTRDIICSCNTSDLGNTVSTQSSSSRITAATSVPHVTVNPNKESMAQRAEGCILS</sequence>
<keyword evidence="1" id="KW-1185">Reference proteome</keyword>
<evidence type="ECO:0000313" key="1">
    <source>
        <dbReference type="Proteomes" id="UP000694925"/>
    </source>
</evidence>
<gene>
    <name evidence="2" type="primary">LOC108632746</name>
</gene>
<dbReference type="KEGG" id="ccal:108632746"/>
<dbReference type="AlphaFoldDB" id="A0AAJ7JGP6"/>
<protein>
    <submittedName>
        <fullName evidence="2">Uncharacterized protein LOC108632746</fullName>
    </submittedName>
</protein>
<dbReference type="Proteomes" id="UP000694925">
    <property type="component" value="Unplaced"/>
</dbReference>
<organism evidence="1 2">
    <name type="scientific">Ceratina calcarata</name>
    <dbReference type="NCBI Taxonomy" id="156304"/>
    <lineage>
        <taxon>Eukaryota</taxon>
        <taxon>Metazoa</taxon>
        <taxon>Ecdysozoa</taxon>
        <taxon>Arthropoda</taxon>
        <taxon>Hexapoda</taxon>
        <taxon>Insecta</taxon>
        <taxon>Pterygota</taxon>
        <taxon>Neoptera</taxon>
        <taxon>Endopterygota</taxon>
        <taxon>Hymenoptera</taxon>
        <taxon>Apocrita</taxon>
        <taxon>Aculeata</taxon>
        <taxon>Apoidea</taxon>
        <taxon>Anthophila</taxon>
        <taxon>Apidae</taxon>
        <taxon>Ceratina</taxon>
        <taxon>Zadontomerus</taxon>
    </lineage>
</organism>
<proteinExistence type="predicted"/>